<evidence type="ECO:0000256" key="6">
    <source>
        <dbReference type="SAM" id="Coils"/>
    </source>
</evidence>
<dbReference type="AlphaFoldDB" id="A0A6J1D5Z9"/>
<dbReference type="PANTHER" id="PTHR45764:SF21">
    <property type="entry name" value="OS03G0770000 PROTEIN"/>
    <property type="match status" value="1"/>
</dbReference>
<accession>A0A6J1D5Z9</accession>
<dbReference type="GO" id="GO:0003700">
    <property type="term" value="F:DNA-binding transcription factor activity"/>
    <property type="evidence" value="ECO:0007669"/>
    <property type="project" value="InterPro"/>
</dbReference>
<evidence type="ECO:0000256" key="5">
    <source>
        <dbReference type="ARBA" id="ARBA00023242"/>
    </source>
</evidence>
<comment type="subcellular location">
    <subcellularLocation>
        <location evidence="1">Nucleus</location>
    </subcellularLocation>
</comment>
<dbReference type="InterPro" id="IPR046347">
    <property type="entry name" value="bZIP_sf"/>
</dbReference>
<feature type="coiled-coil region" evidence="6">
    <location>
        <begin position="100"/>
        <end position="134"/>
    </location>
</feature>
<protein>
    <submittedName>
        <fullName evidence="9">Basic leucine zipper 43-like</fullName>
    </submittedName>
</protein>
<dbReference type="FunFam" id="1.20.5.170:FF:000020">
    <property type="entry name" value="BZIP transcription factor"/>
    <property type="match status" value="1"/>
</dbReference>
<dbReference type="GeneID" id="111017945"/>
<evidence type="ECO:0000256" key="3">
    <source>
        <dbReference type="ARBA" id="ARBA00023125"/>
    </source>
</evidence>
<evidence type="ECO:0000259" key="7">
    <source>
        <dbReference type="PROSITE" id="PS50217"/>
    </source>
</evidence>
<feature type="domain" description="BZIP" evidence="7">
    <location>
        <begin position="89"/>
        <end position="135"/>
    </location>
</feature>
<evidence type="ECO:0000256" key="2">
    <source>
        <dbReference type="ARBA" id="ARBA00023015"/>
    </source>
</evidence>
<evidence type="ECO:0000256" key="4">
    <source>
        <dbReference type="ARBA" id="ARBA00023163"/>
    </source>
</evidence>
<dbReference type="Proteomes" id="UP000504603">
    <property type="component" value="Unplaced"/>
</dbReference>
<keyword evidence="3" id="KW-0238">DNA-binding</keyword>
<dbReference type="GO" id="GO:0000976">
    <property type="term" value="F:transcription cis-regulatory region binding"/>
    <property type="evidence" value="ECO:0007669"/>
    <property type="project" value="TreeGrafter"/>
</dbReference>
<gene>
    <name evidence="9" type="primary">LOC111017945</name>
</gene>
<dbReference type="PROSITE" id="PS00036">
    <property type="entry name" value="BZIP_BASIC"/>
    <property type="match status" value="1"/>
</dbReference>
<keyword evidence="6" id="KW-0175">Coiled coil</keyword>
<keyword evidence="4" id="KW-0804">Transcription</keyword>
<proteinExistence type="predicted"/>
<evidence type="ECO:0000313" key="9">
    <source>
        <dbReference type="RefSeq" id="XP_022149535.1"/>
    </source>
</evidence>
<dbReference type="RefSeq" id="XP_022149535.1">
    <property type="nucleotide sequence ID" value="XM_022293843.1"/>
</dbReference>
<dbReference type="PANTHER" id="PTHR45764">
    <property type="entry name" value="BZIP TRANSCRIPTION FACTOR 44"/>
    <property type="match status" value="1"/>
</dbReference>
<evidence type="ECO:0000256" key="1">
    <source>
        <dbReference type="ARBA" id="ARBA00004123"/>
    </source>
</evidence>
<sequence length="194" mass="22769">MLSTFPATFPSDAILGSSFLTCDGGFNPWESSEPFSIFQFSKPNFDFDTGLADIFLQPVESVNSSSSRSIHAKLNIDQIDSNRTDVMDDERRQRRMLSNRESAKRSRIRKQKQFESLRNQVNQLRIKKVEISNRLRFALFHCHRVLTENDRLQSEHVVLRRKLLVIRHNLLFRQLQQLFSEQFQPITKNNHIGF</sequence>
<name>A0A6J1D5Z9_MOMCH</name>
<dbReference type="GO" id="GO:0046982">
    <property type="term" value="F:protein heterodimerization activity"/>
    <property type="evidence" value="ECO:0007669"/>
    <property type="project" value="UniProtKB-ARBA"/>
</dbReference>
<dbReference type="SMART" id="SM00338">
    <property type="entry name" value="BRLZ"/>
    <property type="match status" value="1"/>
</dbReference>
<reference evidence="9" key="1">
    <citation type="submission" date="2025-08" db="UniProtKB">
        <authorList>
            <consortium name="RefSeq"/>
        </authorList>
    </citation>
    <scope>IDENTIFICATION</scope>
    <source>
        <strain evidence="9">OHB3-1</strain>
    </source>
</reference>
<dbReference type="PROSITE" id="PS50217">
    <property type="entry name" value="BZIP"/>
    <property type="match status" value="1"/>
</dbReference>
<keyword evidence="8" id="KW-1185">Reference proteome</keyword>
<evidence type="ECO:0000313" key="8">
    <source>
        <dbReference type="Proteomes" id="UP000504603"/>
    </source>
</evidence>
<keyword evidence="5" id="KW-0539">Nucleus</keyword>
<organism evidence="8 9">
    <name type="scientific">Momordica charantia</name>
    <name type="common">Bitter gourd</name>
    <name type="synonym">Balsam pear</name>
    <dbReference type="NCBI Taxonomy" id="3673"/>
    <lineage>
        <taxon>Eukaryota</taxon>
        <taxon>Viridiplantae</taxon>
        <taxon>Streptophyta</taxon>
        <taxon>Embryophyta</taxon>
        <taxon>Tracheophyta</taxon>
        <taxon>Spermatophyta</taxon>
        <taxon>Magnoliopsida</taxon>
        <taxon>eudicotyledons</taxon>
        <taxon>Gunneridae</taxon>
        <taxon>Pentapetalae</taxon>
        <taxon>rosids</taxon>
        <taxon>fabids</taxon>
        <taxon>Cucurbitales</taxon>
        <taxon>Cucurbitaceae</taxon>
        <taxon>Momordiceae</taxon>
        <taxon>Momordica</taxon>
    </lineage>
</organism>
<dbReference type="GO" id="GO:0045893">
    <property type="term" value="P:positive regulation of DNA-templated transcription"/>
    <property type="evidence" value="ECO:0007669"/>
    <property type="project" value="TreeGrafter"/>
</dbReference>
<dbReference type="OrthoDB" id="551672at2759"/>
<dbReference type="CDD" id="cd14702">
    <property type="entry name" value="bZIP_plant_GBF1"/>
    <property type="match status" value="1"/>
</dbReference>
<dbReference type="InterPro" id="IPR045314">
    <property type="entry name" value="bZIP_plant_GBF1"/>
</dbReference>
<keyword evidence="2" id="KW-0805">Transcription regulation</keyword>
<dbReference type="GO" id="GO:0005634">
    <property type="term" value="C:nucleus"/>
    <property type="evidence" value="ECO:0007669"/>
    <property type="project" value="UniProtKB-SubCell"/>
</dbReference>
<dbReference type="SUPFAM" id="SSF57959">
    <property type="entry name" value="Leucine zipper domain"/>
    <property type="match status" value="1"/>
</dbReference>
<dbReference type="KEGG" id="mcha:111017945"/>
<dbReference type="Gene3D" id="1.20.5.170">
    <property type="match status" value="1"/>
</dbReference>
<dbReference type="InterPro" id="IPR004827">
    <property type="entry name" value="bZIP"/>
</dbReference>
<dbReference type="Pfam" id="PF00170">
    <property type="entry name" value="bZIP_1"/>
    <property type="match status" value="1"/>
</dbReference>